<keyword evidence="2" id="KW-1133">Transmembrane helix</keyword>
<evidence type="ECO:0000256" key="2">
    <source>
        <dbReference type="SAM" id="Phobius"/>
    </source>
</evidence>
<dbReference type="InParanoid" id="A0A136JHP1"/>
<accession>A0A136JHP1</accession>
<protein>
    <submittedName>
        <fullName evidence="3">Uncharacterized protein</fullName>
    </submittedName>
</protein>
<evidence type="ECO:0000313" key="3">
    <source>
        <dbReference type="EMBL" id="KXJ96616.1"/>
    </source>
</evidence>
<sequence length="305" mass="34166">MAEKTHNPEDLPELPASPVSQPPSRGIDRHRGHWHRDRKRRGSSQARRRDRQRRRLWHASPPGERQQARYQQLWDEQHIAFFRRRSSPRRRLRFLRSAGQWCADACTWTDHPWMRFFLVTTLTIVVLVICLFAVLVTVYHGSDSWRMPFGSSGNSVAGALLPPPVEAVTTTGTKSKTPGARWVVTGHITLGPSEQWFVVPAKTTTESALQTTFAMSSHGASKTDQDKTTHSSMLVASEVAVTTTATLWDGASTSEYTFGHGKHDHSPVAESSAPSGRSTVSDSGTLQFESMLFLITMGQAWWMLC</sequence>
<feature type="region of interest" description="Disordered" evidence="1">
    <location>
        <begin position="259"/>
        <end position="280"/>
    </location>
</feature>
<proteinExistence type="predicted"/>
<dbReference type="AlphaFoldDB" id="A0A136JHP1"/>
<name>A0A136JHP1_9PEZI</name>
<feature type="region of interest" description="Disordered" evidence="1">
    <location>
        <begin position="1"/>
        <end position="68"/>
    </location>
</feature>
<organism evidence="3 4">
    <name type="scientific">Microdochium bolleyi</name>
    <dbReference type="NCBI Taxonomy" id="196109"/>
    <lineage>
        <taxon>Eukaryota</taxon>
        <taxon>Fungi</taxon>
        <taxon>Dikarya</taxon>
        <taxon>Ascomycota</taxon>
        <taxon>Pezizomycotina</taxon>
        <taxon>Sordariomycetes</taxon>
        <taxon>Xylariomycetidae</taxon>
        <taxon>Xylariales</taxon>
        <taxon>Microdochiaceae</taxon>
        <taxon>Microdochium</taxon>
    </lineage>
</organism>
<gene>
    <name evidence="3" type="ORF">Micbo1qcDRAFT_210862</name>
</gene>
<dbReference type="Proteomes" id="UP000070501">
    <property type="component" value="Unassembled WGS sequence"/>
</dbReference>
<feature type="compositionally biased region" description="Basic residues" evidence="1">
    <location>
        <begin position="28"/>
        <end position="57"/>
    </location>
</feature>
<reference evidence="4" key="1">
    <citation type="submission" date="2016-02" db="EMBL/GenBank/DDBJ databases">
        <title>Draft genome sequence of Microdochium bolleyi, a fungal endophyte of beachgrass.</title>
        <authorList>
            <consortium name="DOE Joint Genome Institute"/>
            <person name="David A.S."/>
            <person name="May G."/>
            <person name="Haridas S."/>
            <person name="Lim J."/>
            <person name="Wang M."/>
            <person name="Labutti K."/>
            <person name="Lipzen A."/>
            <person name="Barry K."/>
            <person name="Grigoriev I.V."/>
        </authorList>
    </citation>
    <scope>NUCLEOTIDE SEQUENCE [LARGE SCALE GENOMIC DNA]</scope>
    <source>
        <strain evidence="4">J235TASD1</strain>
    </source>
</reference>
<feature type="transmembrane region" description="Helical" evidence="2">
    <location>
        <begin position="116"/>
        <end position="139"/>
    </location>
</feature>
<keyword evidence="4" id="KW-1185">Reference proteome</keyword>
<keyword evidence="2" id="KW-0812">Transmembrane</keyword>
<evidence type="ECO:0000313" key="4">
    <source>
        <dbReference type="Proteomes" id="UP000070501"/>
    </source>
</evidence>
<dbReference type="EMBL" id="KQ964245">
    <property type="protein sequence ID" value="KXJ96616.1"/>
    <property type="molecule type" value="Genomic_DNA"/>
</dbReference>
<keyword evidence="2" id="KW-0472">Membrane</keyword>
<evidence type="ECO:0000256" key="1">
    <source>
        <dbReference type="SAM" id="MobiDB-lite"/>
    </source>
</evidence>